<evidence type="ECO:0000313" key="3">
    <source>
        <dbReference type="EMBL" id="GAA4171946.1"/>
    </source>
</evidence>
<dbReference type="InterPro" id="IPR050385">
    <property type="entry name" value="Archaeal_FAD_synthase"/>
</dbReference>
<comment type="caution">
    <text evidence="3">The sequence shown here is derived from an EMBL/GenBank/DDBJ whole genome shotgun (WGS) entry which is preliminary data.</text>
</comment>
<dbReference type="PANTHER" id="PTHR43793">
    <property type="entry name" value="FAD SYNTHASE"/>
    <property type="match status" value="1"/>
</dbReference>
<dbReference type="InterPro" id="IPR014729">
    <property type="entry name" value="Rossmann-like_a/b/a_fold"/>
</dbReference>
<dbReference type="Gene3D" id="3.40.50.620">
    <property type="entry name" value="HUPs"/>
    <property type="match status" value="1"/>
</dbReference>
<protein>
    <recommendedName>
        <fullName evidence="5">Cytidyltransferase-like domain-containing protein</fullName>
    </recommendedName>
</protein>
<name>A0ABP7ZW75_9SPHI</name>
<accession>A0ABP7ZW75</accession>
<dbReference type="SUPFAM" id="SSF52374">
    <property type="entry name" value="Nucleotidylyl transferase"/>
    <property type="match status" value="1"/>
</dbReference>
<evidence type="ECO:0008006" key="5">
    <source>
        <dbReference type="Google" id="ProtNLM"/>
    </source>
</evidence>
<sequence>MEYFPKDSFRLTVLLATDQQITSFKNRKPIQNYEARKAVLASCSMIDVIESHPDVIDLPLVDRFDYLFHGDDLLQWEQEHFNKGMKLFLDQNKLILIPYTKDVSTSLLIKNIQGI</sequence>
<keyword evidence="4" id="KW-1185">Reference proteome</keyword>
<organism evidence="3 4">
    <name type="scientific">Sphingobacterium ginsenosidimutans</name>
    <dbReference type="NCBI Taxonomy" id="687845"/>
    <lineage>
        <taxon>Bacteria</taxon>
        <taxon>Pseudomonadati</taxon>
        <taxon>Bacteroidota</taxon>
        <taxon>Sphingobacteriia</taxon>
        <taxon>Sphingobacteriales</taxon>
        <taxon>Sphingobacteriaceae</taxon>
        <taxon>Sphingobacterium</taxon>
    </lineage>
</organism>
<dbReference type="PANTHER" id="PTHR43793:SF1">
    <property type="entry name" value="FAD SYNTHASE"/>
    <property type="match status" value="1"/>
</dbReference>
<reference evidence="4" key="1">
    <citation type="journal article" date="2019" name="Int. J. Syst. Evol. Microbiol.">
        <title>The Global Catalogue of Microorganisms (GCM) 10K type strain sequencing project: providing services to taxonomists for standard genome sequencing and annotation.</title>
        <authorList>
            <consortium name="The Broad Institute Genomics Platform"/>
            <consortium name="The Broad Institute Genome Sequencing Center for Infectious Disease"/>
            <person name="Wu L."/>
            <person name="Ma J."/>
        </authorList>
    </citation>
    <scope>NUCLEOTIDE SEQUENCE [LARGE SCALE GENOMIC DNA]</scope>
    <source>
        <strain evidence="4">JCM 16722</strain>
    </source>
</reference>
<proteinExistence type="predicted"/>
<evidence type="ECO:0000256" key="2">
    <source>
        <dbReference type="ARBA" id="ARBA00022695"/>
    </source>
</evidence>
<keyword evidence="1" id="KW-0808">Transferase</keyword>
<dbReference type="Proteomes" id="UP001500167">
    <property type="component" value="Unassembled WGS sequence"/>
</dbReference>
<evidence type="ECO:0000313" key="4">
    <source>
        <dbReference type="Proteomes" id="UP001500167"/>
    </source>
</evidence>
<evidence type="ECO:0000256" key="1">
    <source>
        <dbReference type="ARBA" id="ARBA00022679"/>
    </source>
</evidence>
<keyword evidence="2" id="KW-0548">Nucleotidyltransferase</keyword>
<gene>
    <name evidence="3" type="ORF">GCM10022218_12820</name>
</gene>
<dbReference type="EMBL" id="BAAAZK010000002">
    <property type="protein sequence ID" value="GAA4171946.1"/>
    <property type="molecule type" value="Genomic_DNA"/>
</dbReference>